<dbReference type="EMBL" id="NVBO01000047">
    <property type="protein sequence ID" value="PFS04283.1"/>
    <property type="molecule type" value="Genomic_DNA"/>
</dbReference>
<gene>
    <name evidence="1" type="ORF">COK38_06640</name>
</gene>
<dbReference type="SUPFAM" id="SSF88946">
    <property type="entry name" value="Sigma2 domain of RNA polymerase sigma factors"/>
    <property type="match status" value="1"/>
</dbReference>
<evidence type="ECO:0000313" key="2">
    <source>
        <dbReference type="Proteomes" id="UP000226357"/>
    </source>
</evidence>
<protein>
    <recommendedName>
        <fullName evidence="3">RNA polymerase subunit sigma-70</fullName>
    </recommendedName>
</protein>
<reference evidence="1 2" key="1">
    <citation type="submission" date="2017-09" db="EMBL/GenBank/DDBJ databases">
        <title>Large-scale bioinformatics analysis of Bacillus genomes uncovers conserved roles of natural products in bacterial physiology.</title>
        <authorList>
            <consortium name="Agbiome Team Llc"/>
            <person name="Bleich R.M."/>
            <person name="Grubbs K.J."/>
            <person name="Santa Maria K.C."/>
            <person name="Allen S.E."/>
            <person name="Farag S."/>
            <person name="Shank E.A."/>
            <person name="Bowers A."/>
        </authorList>
    </citation>
    <scope>NUCLEOTIDE SEQUENCE [LARGE SCALE GENOMIC DNA]</scope>
    <source>
        <strain evidence="1 2">AFS067272</strain>
    </source>
</reference>
<comment type="caution">
    <text evidence="1">The sequence shown here is derived from an EMBL/GenBank/DDBJ whole genome shotgun (WGS) entry which is preliminary data.</text>
</comment>
<dbReference type="Proteomes" id="UP000226357">
    <property type="component" value="Unassembled WGS sequence"/>
</dbReference>
<proteinExistence type="predicted"/>
<name>A0AA44QCK1_BACCE</name>
<dbReference type="GO" id="GO:0003700">
    <property type="term" value="F:DNA-binding transcription factor activity"/>
    <property type="evidence" value="ECO:0007669"/>
    <property type="project" value="InterPro"/>
</dbReference>
<dbReference type="Gene3D" id="1.10.1740.10">
    <property type="match status" value="1"/>
</dbReference>
<dbReference type="InterPro" id="IPR013325">
    <property type="entry name" value="RNA_pol_sigma_r2"/>
</dbReference>
<dbReference type="GO" id="GO:0006352">
    <property type="term" value="P:DNA-templated transcription initiation"/>
    <property type="evidence" value="ECO:0007669"/>
    <property type="project" value="InterPro"/>
</dbReference>
<evidence type="ECO:0000313" key="1">
    <source>
        <dbReference type="EMBL" id="PFS04283.1"/>
    </source>
</evidence>
<organism evidence="1 2">
    <name type="scientific">Bacillus cereus</name>
    <dbReference type="NCBI Taxonomy" id="1396"/>
    <lineage>
        <taxon>Bacteria</taxon>
        <taxon>Bacillati</taxon>
        <taxon>Bacillota</taxon>
        <taxon>Bacilli</taxon>
        <taxon>Bacillales</taxon>
        <taxon>Bacillaceae</taxon>
        <taxon>Bacillus</taxon>
        <taxon>Bacillus cereus group</taxon>
    </lineage>
</organism>
<dbReference type="AlphaFoldDB" id="A0AA44QCK1"/>
<sequence length="106" mass="12688">MKITEKNVVQELRKRNEKALYFVIDQYGGLIKSIVRKHLSFLENVQEECMDDILLAIWNHIEKFDEEKNTFKNSYWRFEKLDDSVTKIILTPVITSGEEEEKKTNY</sequence>
<evidence type="ECO:0008006" key="3">
    <source>
        <dbReference type="Google" id="ProtNLM"/>
    </source>
</evidence>
<accession>A0AA44QCK1</accession>